<dbReference type="GO" id="GO:0005634">
    <property type="term" value="C:nucleus"/>
    <property type="evidence" value="ECO:0007669"/>
    <property type="project" value="UniProtKB-SubCell"/>
</dbReference>
<dbReference type="SMART" id="SM01019">
    <property type="entry name" value="B3"/>
    <property type="match status" value="2"/>
</dbReference>
<evidence type="ECO:0000256" key="4">
    <source>
        <dbReference type="ARBA" id="ARBA00023163"/>
    </source>
</evidence>
<keyword evidence="2" id="KW-0805">Transcription regulation</keyword>
<dbReference type="AlphaFoldDB" id="A0AAV1D983"/>
<dbReference type="InterPro" id="IPR050655">
    <property type="entry name" value="Plant_B3_domain"/>
</dbReference>
<sequence>MVKPKSRMAESSCFFRIFSPKLHGNELKINPGFVNEYLKKVPDRMVLKCESGGPWPVRVVKTGNDVFLRHGWQEFVQDNSLQENNFLFFTYDGNAELAVQIFEDTGLERDYSAAASETHQEDDASPRVQNLGREARDPKEEINGDREERIRSFLSSCGNDLFEKQMRRHNVANPFTLRIPLEFAEEHLGRNKTVVRLISAKSQKSCKVNYTYNVRNKQCTFVGGWGKFARRNNLKIGNFCIFELVGERTFRVFVF</sequence>
<feature type="region of interest" description="Disordered" evidence="6">
    <location>
        <begin position="114"/>
        <end position="144"/>
    </location>
</feature>
<feature type="compositionally biased region" description="Basic and acidic residues" evidence="6">
    <location>
        <begin position="133"/>
        <end position="144"/>
    </location>
</feature>
<evidence type="ECO:0000256" key="2">
    <source>
        <dbReference type="ARBA" id="ARBA00023015"/>
    </source>
</evidence>
<keyword evidence="9" id="KW-1185">Reference proteome</keyword>
<dbReference type="InterPro" id="IPR015300">
    <property type="entry name" value="DNA-bd_pseudobarrel_sf"/>
</dbReference>
<keyword evidence="5" id="KW-0539">Nucleus</keyword>
<dbReference type="GO" id="GO:0003677">
    <property type="term" value="F:DNA binding"/>
    <property type="evidence" value="ECO:0007669"/>
    <property type="project" value="UniProtKB-KW"/>
</dbReference>
<evidence type="ECO:0000256" key="1">
    <source>
        <dbReference type="ARBA" id="ARBA00004123"/>
    </source>
</evidence>
<feature type="domain" description="TF-B3" evidence="7">
    <location>
        <begin position="12"/>
        <end position="105"/>
    </location>
</feature>
<keyword evidence="3" id="KW-0238">DNA-binding</keyword>
<evidence type="ECO:0000256" key="5">
    <source>
        <dbReference type="ARBA" id="ARBA00023242"/>
    </source>
</evidence>
<protein>
    <submittedName>
        <fullName evidence="8">OLC1v1003072C2</fullName>
    </submittedName>
</protein>
<proteinExistence type="predicted"/>
<dbReference type="EMBL" id="OX459121">
    <property type="protein sequence ID" value="CAI9104407.1"/>
    <property type="molecule type" value="Genomic_DNA"/>
</dbReference>
<evidence type="ECO:0000259" key="7">
    <source>
        <dbReference type="PROSITE" id="PS50863"/>
    </source>
</evidence>
<dbReference type="Proteomes" id="UP001161247">
    <property type="component" value="Chromosome 4"/>
</dbReference>
<dbReference type="SUPFAM" id="SSF101936">
    <property type="entry name" value="DNA-binding pseudobarrel domain"/>
    <property type="match status" value="2"/>
</dbReference>
<comment type="subcellular location">
    <subcellularLocation>
        <location evidence="1">Nucleus</location>
    </subcellularLocation>
</comment>
<dbReference type="Gene3D" id="2.40.330.10">
    <property type="entry name" value="DNA-binding pseudobarrel domain"/>
    <property type="match status" value="2"/>
</dbReference>
<name>A0AAV1D983_OLDCO</name>
<dbReference type="PANTHER" id="PTHR31920:SF132">
    <property type="entry name" value="TF-B3 DOMAIN-CONTAINING PROTEIN"/>
    <property type="match status" value="1"/>
</dbReference>
<dbReference type="PROSITE" id="PS50863">
    <property type="entry name" value="B3"/>
    <property type="match status" value="2"/>
</dbReference>
<keyword evidence="4" id="KW-0804">Transcription</keyword>
<evidence type="ECO:0000256" key="3">
    <source>
        <dbReference type="ARBA" id="ARBA00023125"/>
    </source>
</evidence>
<accession>A0AAV1D983</accession>
<evidence type="ECO:0000313" key="9">
    <source>
        <dbReference type="Proteomes" id="UP001161247"/>
    </source>
</evidence>
<dbReference type="PANTHER" id="PTHR31920">
    <property type="entry name" value="B3 DOMAIN-CONTAINING"/>
    <property type="match status" value="1"/>
</dbReference>
<reference evidence="8" key="1">
    <citation type="submission" date="2023-03" db="EMBL/GenBank/DDBJ databases">
        <authorList>
            <person name="Julca I."/>
        </authorList>
    </citation>
    <scope>NUCLEOTIDE SEQUENCE</scope>
</reference>
<feature type="domain" description="TF-B3" evidence="7">
    <location>
        <begin position="162"/>
        <end position="255"/>
    </location>
</feature>
<organism evidence="8 9">
    <name type="scientific">Oldenlandia corymbosa var. corymbosa</name>
    <dbReference type="NCBI Taxonomy" id="529605"/>
    <lineage>
        <taxon>Eukaryota</taxon>
        <taxon>Viridiplantae</taxon>
        <taxon>Streptophyta</taxon>
        <taxon>Embryophyta</taxon>
        <taxon>Tracheophyta</taxon>
        <taxon>Spermatophyta</taxon>
        <taxon>Magnoliopsida</taxon>
        <taxon>eudicotyledons</taxon>
        <taxon>Gunneridae</taxon>
        <taxon>Pentapetalae</taxon>
        <taxon>asterids</taxon>
        <taxon>lamiids</taxon>
        <taxon>Gentianales</taxon>
        <taxon>Rubiaceae</taxon>
        <taxon>Rubioideae</taxon>
        <taxon>Spermacoceae</taxon>
        <taxon>Hedyotis-Oldenlandia complex</taxon>
        <taxon>Oldenlandia</taxon>
    </lineage>
</organism>
<dbReference type="InterPro" id="IPR003340">
    <property type="entry name" value="B3_DNA-bd"/>
</dbReference>
<dbReference type="Pfam" id="PF02362">
    <property type="entry name" value="B3"/>
    <property type="match status" value="2"/>
</dbReference>
<evidence type="ECO:0000256" key="6">
    <source>
        <dbReference type="SAM" id="MobiDB-lite"/>
    </source>
</evidence>
<gene>
    <name evidence="8" type="ORF">OLC1_LOCUS13340</name>
</gene>
<dbReference type="CDD" id="cd10017">
    <property type="entry name" value="B3_DNA"/>
    <property type="match status" value="2"/>
</dbReference>
<evidence type="ECO:0000313" key="8">
    <source>
        <dbReference type="EMBL" id="CAI9104407.1"/>
    </source>
</evidence>